<dbReference type="GO" id="GO:0032469">
    <property type="term" value="P:endoplasmic reticulum calcium ion homeostasis"/>
    <property type="evidence" value="ECO:0007669"/>
    <property type="project" value="InterPro"/>
</dbReference>
<evidence type="ECO:0000313" key="2">
    <source>
        <dbReference type="Proteomes" id="UP001195483"/>
    </source>
</evidence>
<reference evidence="1" key="1">
    <citation type="journal article" date="2021" name="Genome Biol. Evol.">
        <title>A High-Quality Reference Genome for a Parasitic Bivalve with Doubly Uniparental Inheritance (Bivalvia: Unionida).</title>
        <authorList>
            <person name="Smith C.H."/>
        </authorList>
    </citation>
    <scope>NUCLEOTIDE SEQUENCE</scope>
    <source>
        <strain evidence="1">CHS0354</strain>
    </source>
</reference>
<keyword evidence="2" id="KW-1185">Reference proteome</keyword>
<dbReference type="AlphaFoldDB" id="A0AAE0VVY2"/>
<gene>
    <name evidence="1" type="ORF">CHS0354_031482</name>
</gene>
<dbReference type="GO" id="GO:0005783">
    <property type="term" value="C:endoplasmic reticulum"/>
    <property type="evidence" value="ECO:0007669"/>
    <property type="project" value="InterPro"/>
</dbReference>
<comment type="caution">
    <text evidence="1">The sequence shown here is derived from an EMBL/GenBank/DDBJ whole genome shotgun (WGS) entry which is preliminary data.</text>
</comment>
<organism evidence="1 2">
    <name type="scientific">Potamilus streckersoni</name>
    <dbReference type="NCBI Taxonomy" id="2493646"/>
    <lineage>
        <taxon>Eukaryota</taxon>
        <taxon>Metazoa</taxon>
        <taxon>Spiralia</taxon>
        <taxon>Lophotrochozoa</taxon>
        <taxon>Mollusca</taxon>
        <taxon>Bivalvia</taxon>
        <taxon>Autobranchia</taxon>
        <taxon>Heteroconchia</taxon>
        <taxon>Palaeoheterodonta</taxon>
        <taxon>Unionida</taxon>
        <taxon>Unionoidea</taxon>
        <taxon>Unionidae</taxon>
        <taxon>Ambleminae</taxon>
        <taxon>Lampsilini</taxon>
        <taxon>Potamilus</taxon>
    </lineage>
</organism>
<name>A0AAE0VVY2_9BIVA</name>
<reference evidence="1" key="2">
    <citation type="journal article" date="2021" name="Genome Biol. Evol.">
        <title>Developing a high-quality reference genome for a parasitic bivalve with doubly uniparental inheritance (Bivalvia: Unionida).</title>
        <authorList>
            <person name="Smith C.H."/>
        </authorList>
    </citation>
    <scope>NUCLEOTIDE SEQUENCE</scope>
    <source>
        <strain evidence="1">CHS0354</strain>
        <tissue evidence="1">Mantle</tissue>
    </source>
</reference>
<reference evidence="1" key="3">
    <citation type="submission" date="2023-05" db="EMBL/GenBank/DDBJ databases">
        <authorList>
            <person name="Smith C.H."/>
        </authorList>
    </citation>
    <scope>NUCLEOTIDE SEQUENCE</scope>
    <source>
        <strain evidence="1">CHS0354</strain>
        <tissue evidence="1">Mantle</tissue>
    </source>
</reference>
<dbReference type="Pfam" id="PF07946">
    <property type="entry name" value="CCDC47"/>
    <property type="match status" value="1"/>
</dbReference>
<dbReference type="InterPro" id="IPR012879">
    <property type="entry name" value="CCDC47"/>
</dbReference>
<dbReference type="GO" id="GO:0005509">
    <property type="term" value="F:calcium ion binding"/>
    <property type="evidence" value="ECO:0007669"/>
    <property type="project" value="InterPro"/>
</dbReference>
<accession>A0AAE0VVY2</accession>
<evidence type="ECO:0000313" key="1">
    <source>
        <dbReference type="EMBL" id="KAK3591974.1"/>
    </source>
</evidence>
<dbReference type="Proteomes" id="UP001195483">
    <property type="component" value="Unassembled WGS sequence"/>
</dbReference>
<dbReference type="EMBL" id="JAEAOA010001885">
    <property type="protein sequence ID" value="KAK3591974.1"/>
    <property type="molecule type" value="Genomic_DNA"/>
</dbReference>
<feature type="non-terminal residue" evidence="1">
    <location>
        <position position="232"/>
    </location>
</feature>
<sequence length="232" mass="26526">MDVETSVLHTRLAAYDVKACIRLTPQQQAQFTEKKSSEKFHIPACFQILSEVGEATSHVLDVKMCQVLTKYSESIEYIHISDQYSGLKAQDYLETSHQVSGNQSSIIWKPVIRYLETSHQLSGNQSSCIWKPVINYLDTSHHVSGQTVINYLETSHQLSGNQSIRYLDKQLSIIWKSVIRYLETSHQLSGNQSSIIWKPVIMYMDKQFSTPYLFDYGITSIMVYTWDVGEAG</sequence>
<proteinExistence type="predicted"/>
<protein>
    <submittedName>
        <fullName evidence="1">Uncharacterized protein</fullName>
    </submittedName>
</protein>